<evidence type="ECO:0000259" key="2">
    <source>
        <dbReference type="Pfam" id="PF07287"/>
    </source>
</evidence>
<evidence type="ECO:0000313" key="4">
    <source>
        <dbReference type="EMBL" id="KEH18908.1"/>
    </source>
</evidence>
<protein>
    <submittedName>
        <fullName evidence="4">Propionyl-CoA carboxylase, putative</fullName>
    </submittedName>
</protein>
<dbReference type="PANTHER" id="PTHR47472:SF1">
    <property type="entry name" value="DUF1446-DOMAIN-CONTAINING PROTEIN"/>
    <property type="match status" value="1"/>
</dbReference>
<name>A0A072TQ15_MEDTR</name>
<dbReference type="Proteomes" id="UP000002051">
    <property type="component" value="Chromosome 8"/>
</dbReference>
<sequence>MEVNAMEAHDGEEIHNCLIELRSNPKRRRDKVYIGCGAGFGGDRPLAALKLLQRVKELNYLVLECLAERTLAERYQIMLSGGDGYDSQISSWMNMLLPLALERGTCIITNMGAMDPLGAQQKVLEIATTLGLDVSVAVSHEVSVTNLGSGFSPTHKYIMEGGISTYLGASPIVHCLEKYQPNVIITSRIADAALFLAPMVYELGWNWDELEHLAQGSLAGHLLECGCQLTGGYFMHPGEKYRDMSFQQLLDLSLPYAEISFDGQVSVAKAEGSGGVLDFNTCAEQLLYEIGDPSAYVTPDVVIDFQDVSFLPLSSCRVLCSGAKPSTISVPDKLLQLVPKDCGWKGWGEISYGGYKCVERAKAAEYLVRSWMEEIFPGLHDHIVSYIIGYDSLKAASSNGNASRQTTTEDIRLRMDGLFEQRDHAVQFTREFTALYTNGPAGGGGISTGYKKEILLEKHLVLLQVRREDVFWRIGLKRNTKSQSNKVLDHEYNLKNISTLQPKSQAETDESSSEFVSPGRSYTPAPLGQKIPLYNVAHSRAGDKGNDINFSLIPHFPPDIKRLKQIITSQWVKSVVSPLLDLSPSLDLDARNQRDKWISENVKVEIYEVKGIQSLNIVVRNVLDGGVNCSRRIDRHGKTISDLILCQQVELPP</sequence>
<dbReference type="InterPro" id="IPR010839">
    <property type="entry name" value="AtuA_N"/>
</dbReference>
<dbReference type="Pfam" id="PF07287">
    <property type="entry name" value="AtuA"/>
    <property type="match status" value="1"/>
</dbReference>
<reference evidence="5" key="3">
    <citation type="submission" date="2015-04" db="UniProtKB">
        <authorList>
            <consortium name="EnsemblPlants"/>
        </authorList>
    </citation>
    <scope>IDENTIFICATION</scope>
    <source>
        <strain evidence="5">cv. Jemalong A17</strain>
    </source>
</reference>
<evidence type="ECO:0000313" key="5">
    <source>
        <dbReference type="EnsemblPlants" id="KEH18908"/>
    </source>
</evidence>
<evidence type="ECO:0000259" key="3">
    <source>
        <dbReference type="Pfam" id="PF23544"/>
    </source>
</evidence>
<dbReference type="Pfam" id="PF23544">
    <property type="entry name" value="AtuA_ferredoxin"/>
    <property type="match status" value="1"/>
</dbReference>
<reference evidence="4 6" key="1">
    <citation type="journal article" date="2011" name="Nature">
        <title>The Medicago genome provides insight into the evolution of rhizobial symbioses.</title>
        <authorList>
            <person name="Young N.D."/>
            <person name="Debelle F."/>
            <person name="Oldroyd G.E."/>
            <person name="Geurts R."/>
            <person name="Cannon S.B."/>
            <person name="Udvardi M.K."/>
            <person name="Benedito V.A."/>
            <person name="Mayer K.F."/>
            <person name="Gouzy J."/>
            <person name="Schoof H."/>
            <person name="Van de Peer Y."/>
            <person name="Proost S."/>
            <person name="Cook D.R."/>
            <person name="Meyers B.C."/>
            <person name="Spannagl M."/>
            <person name="Cheung F."/>
            <person name="De Mita S."/>
            <person name="Krishnakumar V."/>
            <person name="Gundlach H."/>
            <person name="Zhou S."/>
            <person name="Mudge J."/>
            <person name="Bharti A.K."/>
            <person name="Murray J.D."/>
            <person name="Naoumkina M.A."/>
            <person name="Rosen B."/>
            <person name="Silverstein K.A."/>
            <person name="Tang H."/>
            <person name="Rombauts S."/>
            <person name="Zhao P.X."/>
            <person name="Zhou P."/>
            <person name="Barbe V."/>
            <person name="Bardou P."/>
            <person name="Bechner M."/>
            <person name="Bellec A."/>
            <person name="Berger A."/>
            <person name="Berges H."/>
            <person name="Bidwell S."/>
            <person name="Bisseling T."/>
            <person name="Choisne N."/>
            <person name="Couloux A."/>
            <person name="Denny R."/>
            <person name="Deshpande S."/>
            <person name="Dai X."/>
            <person name="Doyle J.J."/>
            <person name="Dudez A.M."/>
            <person name="Farmer A.D."/>
            <person name="Fouteau S."/>
            <person name="Franken C."/>
            <person name="Gibelin C."/>
            <person name="Gish J."/>
            <person name="Goldstein S."/>
            <person name="Gonzalez A.J."/>
            <person name="Green P.J."/>
            <person name="Hallab A."/>
            <person name="Hartog M."/>
            <person name="Hua A."/>
            <person name="Humphray S.J."/>
            <person name="Jeong D.H."/>
            <person name="Jing Y."/>
            <person name="Jocker A."/>
            <person name="Kenton S.M."/>
            <person name="Kim D.J."/>
            <person name="Klee K."/>
            <person name="Lai H."/>
            <person name="Lang C."/>
            <person name="Lin S."/>
            <person name="Macmil S.L."/>
            <person name="Magdelenat G."/>
            <person name="Matthews L."/>
            <person name="McCorrison J."/>
            <person name="Monaghan E.L."/>
            <person name="Mun J.H."/>
            <person name="Najar F.Z."/>
            <person name="Nicholson C."/>
            <person name="Noirot C."/>
            <person name="O'Bleness M."/>
            <person name="Paule C.R."/>
            <person name="Poulain J."/>
            <person name="Prion F."/>
            <person name="Qin B."/>
            <person name="Qu C."/>
            <person name="Retzel E.F."/>
            <person name="Riddle C."/>
            <person name="Sallet E."/>
            <person name="Samain S."/>
            <person name="Samson N."/>
            <person name="Sanders I."/>
            <person name="Saurat O."/>
            <person name="Scarpelli C."/>
            <person name="Schiex T."/>
            <person name="Segurens B."/>
            <person name="Severin A.J."/>
            <person name="Sherrier D.J."/>
            <person name="Shi R."/>
            <person name="Sims S."/>
            <person name="Singer S.R."/>
            <person name="Sinharoy S."/>
            <person name="Sterck L."/>
            <person name="Viollet A."/>
            <person name="Wang B.B."/>
            <person name="Wang K."/>
            <person name="Wang M."/>
            <person name="Wang X."/>
            <person name="Warfsmann J."/>
            <person name="Weissenbach J."/>
            <person name="White D.D."/>
            <person name="White J.D."/>
            <person name="Wiley G.B."/>
            <person name="Wincker P."/>
            <person name="Xing Y."/>
            <person name="Yang L."/>
            <person name="Yao Z."/>
            <person name="Ying F."/>
            <person name="Zhai J."/>
            <person name="Zhou L."/>
            <person name="Zuber A."/>
            <person name="Denarie J."/>
            <person name="Dixon R.A."/>
            <person name="May G.D."/>
            <person name="Schwartz D.C."/>
            <person name="Rogers J."/>
            <person name="Quetier F."/>
            <person name="Town C.D."/>
            <person name="Roe B.A."/>
        </authorList>
    </citation>
    <scope>NUCLEOTIDE SEQUENCE [LARGE SCALE GENOMIC DNA]</scope>
    <source>
        <strain evidence="4">A17</strain>
        <strain evidence="5 6">cv. Jemalong A17</strain>
    </source>
</reference>
<accession>A0A072TQ15</accession>
<reference evidence="4 6" key="2">
    <citation type="journal article" date="2014" name="BMC Genomics">
        <title>An improved genome release (version Mt4.0) for the model legume Medicago truncatula.</title>
        <authorList>
            <person name="Tang H."/>
            <person name="Krishnakumar V."/>
            <person name="Bidwell S."/>
            <person name="Rosen B."/>
            <person name="Chan A."/>
            <person name="Zhou S."/>
            <person name="Gentzbittel L."/>
            <person name="Childs K.L."/>
            <person name="Yandell M."/>
            <person name="Gundlach H."/>
            <person name="Mayer K.F."/>
            <person name="Schwartz D.C."/>
            <person name="Town C.D."/>
        </authorList>
    </citation>
    <scope>GENOME REANNOTATION</scope>
    <source>
        <strain evidence="4">A17</strain>
        <strain evidence="5 6">cv. Jemalong A17</strain>
    </source>
</reference>
<proteinExistence type="predicted"/>
<keyword evidence="6" id="KW-1185">Reference proteome</keyword>
<gene>
    <name evidence="5" type="primary">25500926</name>
    <name evidence="4" type="ordered locus">MTR_8g031480</name>
</gene>
<dbReference type="OrthoDB" id="16163at2759"/>
<dbReference type="EMBL" id="CM001224">
    <property type="protein sequence ID" value="KEH18908.1"/>
    <property type="molecule type" value="Genomic_DNA"/>
</dbReference>
<evidence type="ECO:0000313" key="6">
    <source>
        <dbReference type="Proteomes" id="UP000002051"/>
    </source>
</evidence>
<evidence type="ECO:0000256" key="1">
    <source>
        <dbReference type="SAM" id="MobiDB-lite"/>
    </source>
</evidence>
<dbReference type="InterPro" id="IPR056362">
    <property type="entry name" value="AtuA-like_ferredoxin_dom"/>
</dbReference>
<dbReference type="EnsemblPlants" id="KEH18908">
    <property type="protein sequence ID" value="KEH18908"/>
    <property type="gene ID" value="MTR_8g031480"/>
</dbReference>
<feature type="domain" description="Acyclic terpene utilisation N-terminal" evidence="2">
    <location>
        <begin position="32"/>
        <end position="454"/>
    </location>
</feature>
<feature type="region of interest" description="Disordered" evidence="1">
    <location>
        <begin position="499"/>
        <end position="523"/>
    </location>
</feature>
<dbReference type="PANTHER" id="PTHR47472">
    <property type="entry name" value="PROPIONYL-COA CARBOXYLASE"/>
    <property type="match status" value="1"/>
</dbReference>
<dbReference type="ExpressionAtlas" id="A0A072TQ15">
    <property type="expression patterns" value="differential"/>
</dbReference>
<feature type="domain" description="AtuA-like ferredoxin-fold" evidence="3">
    <location>
        <begin position="531"/>
        <end position="650"/>
    </location>
</feature>
<dbReference type="HOGENOM" id="CLU_012617_1_0_1"/>
<dbReference type="STRING" id="3880.A0A072TQ15"/>
<organism evidence="4 6">
    <name type="scientific">Medicago truncatula</name>
    <name type="common">Barrel medic</name>
    <name type="synonym">Medicago tribuloides</name>
    <dbReference type="NCBI Taxonomy" id="3880"/>
    <lineage>
        <taxon>Eukaryota</taxon>
        <taxon>Viridiplantae</taxon>
        <taxon>Streptophyta</taxon>
        <taxon>Embryophyta</taxon>
        <taxon>Tracheophyta</taxon>
        <taxon>Spermatophyta</taxon>
        <taxon>Magnoliopsida</taxon>
        <taxon>eudicotyledons</taxon>
        <taxon>Gunneridae</taxon>
        <taxon>Pentapetalae</taxon>
        <taxon>rosids</taxon>
        <taxon>fabids</taxon>
        <taxon>Fabales</taxon>
        <taxon>Fabaceae</taxon>
        <taxon>Papilionoideae</taxon>
        <taxon>50 kb inversion clade</taxon>
        <taxon>NPAAA clade</taxon>
        <taxon>Hologalegina</taxon>
        <taxon>IRL clade</taxon>
        <taxon>Trifolieae</taxon>
        <taxon>Medicago</taxon>
    </lineage>
</organism>
<dbReference type="AlphaFoldDB" id="A0A072TQ15"/>